<proteinExistence type="predicted"/>
<keyword evidence="2" id="KW-1185">Reference proteome</keyword>
<evidence type="ECO:0000313" key="2">
    <source>
        <dbReference type="Proteomes" id="UP001066276"/>
    </source>
</evidence>
<name>A0AAV7WQ07_PLEWA</name>
<organism evidence="1 2">
    <name type="scientific">Pleurodeles waltl</name>
    <name type="common">Iberian ribbed newt</name>
    <dbReference type="NCBI Taxonomy" id="8319"/>
    <lineage>
        <taxon>Eukaryota</taxon>
        <taxon>Metazoa</taxon>
        <taxon>Chordata</taxon>
        <taxon>Craniata</taxon>
        <taxon>Vertebrata</taxon>
        <taxon>Euteleostomi</taxon>
        <taxon>Amphibia</taxon>
        <taxon>Batrachia</taxon>
        <taxon>Caudata</taxon>
        <taxon>Salamandroidea</taxon>
        <taxon>Salamandridae</taxon>
        <taxon>Pleurodelinae</taxon>
        <taxon>Pleurodeles</taxon>
    </lineage>
</organism>
<comment type="caution">
    <text evidence="1">The sequence shown here is derived from an EMBL/GenBank/DDBJ whole genome shotgun (WGS) entry which is preliminary data.</text>
</comment>
<dbReference type="AlphaFoldDB" id="A0AAV7WQ07"/>
<sequence length="193" mass="21714">MGRLEGLFLLNYVAAIGEESDDAFSSARKKCIILHCLGPVGQRVYTQMEKKQRASEDSDVFKNALEDLDAHYQPVLHDELIRDQIITHSKNTGIQEKPWVSGDAPLNEIIAIVKKAELSKRCAKAALSNGREGEIGCKVMHDGKKITIAYFGIIKERGYVVLVTRVLRVPYTCTRFRMEEGEMCNVISRREDG</sequence>
<accession>A0AAV7WQ07</accession>
<reference evidence="1" key="1">
    <citation type="journal article" date="2022" name="bioRxiv">
        <title>Sequencing and chromosome-scale assembly of the giantPleurodeles waltlgenome.</title>
        <authorList>
            <person name="Brown T."/>
            <person name="Elewa A."/>
            <person name="Iarovenko S."/>
            <person name="Subramanian E."/>
            <person name="Araus A.J."/>
            <person name="Petzold A."/>
            <person name="Susuki M."/>
            <person name="Suzuki K.-i.T."/>
            <person name="Hayashi T."/>
            <person name="Toyoda A."/>
            <person name="Oliveira C."/>
            <person name="Osipova E."/>
            <person name="Leigh N.D."/>
            <person name="Simon A."/>
            <person name="Yun M.H."/>
        </authorList>
    </citation>
    <scope>NUCLEOTIDE SEQUENCE</scope>
    <source>
        <strain evidence="1">20211129_DDA</strain>
        <tissue evidence="1">Liver</tissue>
    </source>
</reference>
<dbReference type="EMBL" id="JANPWB010000001">
    <property type="protein sequence ID" value="KAJ1215309.1"/>
    <property type="molecule type" value="Genomic_DNA"/>
</dbReference>
<evidence type="ECO:0000313" key="1">
    <source>
        <dbReference type="EMBL" id="KAJ1215309.1"/>
    </source>
</evidence>
<gene>
    <name evidence="1" type="ORF">NDU88_002918</name>
</gene>
<protein>
    <submittedName>
        <fullName evidence="1">Uncharacterized protein</fullName>
    </submittedName>
</protein>
<dbReference type="Proteomes" id="UP001066276">
    <property type="component" value="Chromosome 1_1"/>
</dbReference>